<evidence type="ECO:0000313" key="1">
    <source>
        <dbReference type="EMBL" id="MCY6958080.1"/>
    </source>
</evidence>
<evidence type="ECO:0000313" key="2">
    <source>
        <dbReference type="Proteomes" id="UP001144612"/>
    </source>
</evidence>
<name>A0ABT4D713_9CLOT</name>
<sequence>MKILLYIIIGVVLFIIFAVIFEKPMDDSGDEFNANIFPFEIKDPKDWYKSKKDNTKEDDKGK</sequence>
<protein>
    <submittedName>
        <fullName evidence="1">Uncharacterized protein</fullName>
    </submittedName>
</protein>
<dbReference type="RefSeq" id="WP_268060490.1">
    <property type="nucleotide sequence ID" value="NZ_JAPQFJ010000004.1"/>
</dbReference>
<proteinExistence type="predicted"/>
<comment type="caution">
    <text evidence="1">The sequence shown here is derived from an EMBL/GenBank/DDBJ whole genome shotgun (WGS) entry which is preliminary data.</text>
</comment>
<dbReference type="EMBL" id="JAPQFJ010000004">
    <property type="protein sequence ID" value="MCY6958080.1"/>
    <property type="molecule type" value="Genomic_DNA"/>
</dbReference>
<reference evidence="1" key="1">
    <citation type="submission" date="2022-12" db="EMBL/GenBank/DDBJ databases">
        <title>Clostridium sp. nov., isolated from industrial wastewater.</title>
        <authorList>
            <person name="Jiayan W."/>
        </authorList>
    </citation>
    <scope>NUCLEOTIDE SEQUENCE</scope>
    <source>
        <strain evidence="1">ZC22-4</strain>
    </source>
</reference>
<gene>
    <name evidence="1" type="ORF">OW729_05595</name>
</gene>
<organism evidence="1 2">
    <name type="scientific">Clostridium brassicae</name>
    <dbReference type="NCBI Taxonomy" id="2999072"/>
    <lineage>
        <taxon>Bacteria</taxon>
        <taxon>Bacillati</taxon>
        <taxon>Bacillota</taxon>
        <taxon>Clostridia</taxon>
        <taxon>Eubacteriales</taxon>
        <taxon>Clostridiaceae</taxon>
        <taxon>Clostridium</taxon>
    </lineage>
</organism>
<keyword evidence="2" id="KW-1185">Reference proteome</keyword>
<accession>A0ABT4D713</accession>
<dbReference type="Proteomes" id="UP001144612">
    <property type="component" value="Unassembled WGS sequence"/>
</dbReference>